<protein>
    <submittedName>
        <fullName evidence="5">Sarcalumenin isoform X1</fullName>
    </submittedName>
</protein>
<dbReference type="RefSeq" id="XP_005105481.1">
    <property type="nucleotide sequence ID" value="XM_005105424.3"/>
</dbReference>
<dbReference type="InterPro" id="IPR051943">
    <property type="entry name" value="TRAFAC_Dynamin-like_GTPase"/>
</dbReference>
<dbReference type="GeneID" id="101852347"/>
<gene>
    <name evidence="5" type="primary">LOC101852347</name>
</gene>
<evidence type="ECO:0000259" key="3">
    <source>
        <dbReference type="PROSITE" id="PS51718"/>
    </source>
</evidence>
<sequence length="451" mass="51688">MTLKVQPLFHGVLATSLKVVRYVFLLLILCFHVSSSTEDNVTITALKDLQDIYENLIKPLENAYAFGEIHKDVMLANEIPAKPLILMVGPWSTGKSTLINYLVGLEDTVERLHTGAEPTTSDFFVLKYGPKYRKFKGMELVSDEKQGFASLEKLGLNFLERLQGIEMQSPLLESVSFVDTPGIIENKKQQERGYPFNEVLQWFIQRASLILLVFDPTKLEVGSELEQVVNILKGHDGKLRLILNKADTVGEQELMKVYGALFWSLAPLMHSVEPPRIYMGSFWSKKRQDNSLIQLFEEEEKSVLLDLHQAIENQVENKISYIRRHAFLVRLHALIVDTFLSVFEERKSWFGDSDDIWFNIVHNPGMYGVVQRVLQKEGISKHDLKDVGMYVEFFQDNLRTFFRPLSHYCPIFDECLLEKVSSAISDELPRLLTKLKTEKSSQSCSKDSCDP</sequence>
<dbReference type="InterPro" id="IPR045063">
    <property type="entry name" value="Dynamin_N"/>
</dbReference>
<evidence type="ECO:0000256" key="1">
    <source>
        <dbReference type="ARBA" id="ARBA00004184"/>
    </source>
</evidence>
<keyword evidence="4" id="KW-1185">Reference proteome</keyword>
<dbReference type="Pfam" id="PF16880">
    <property type="entry name" value="EHD_N"/>
    <property type="match status" value="1"/>
</dbReference>
<keyword evidence="2" id="KW-0472">Membrane</keyword>
<dbReference type="PROSITE" id="PS51718">
    <property type="entry name" value="G_DYNAMIN_2"/>
    <property type="match status" value="1"/>
</dbReference>
<dbReference type="Gene3D" id="1.10.268.20">
    <property type="match status" value="1"/>
</dbReference>
<dbReference type="PANTHER" id="PTHR43681:SF1">
    <property type="entry name" value="SARCALUMENIN"/>
    <property type="match status" value="1"/>
</dbReference>
<proteinExistence type="predicted"/>
<evidence type="ECO:0000313" key="4">
    <source>
        <dbReference type="Proteomes" id="UP000694888"/>
    </source>
</evidence>
<name>A0ABM0JZX8_APLCA</name>
<dbReference type="PANTHER" id="PTHR43681">
    <property type="entry name" value="TRANSMEMBRANE GTPASE FZO"/>
    <property type="match status" value="1"/>
</dbReference>
<evidence type="ECO:0000256" key="2">
    <source>
        <dbReference type="ARBA" id="ARBA00023136"/>
    </source>
</evidence>
<dbReference type="InterPro" id="IPR031692">
    <property type="entry name" value="EHD_N"/>
</dbReference>
<reference evidence="5" key="1">
    <citation type="submission" date="2025-08" db="UniProtKB">
        <authorList>
            <consortium name="RefSeq"/>
        </authorList>
    </citation>
    <scope>IDENTIFICATION</scope>
</reference>
<dbReference type="Pfam" id="PF00350">
    <property type="entry name" value="Dynamin_N"/>
    <property type="match status" value="1"/>
</dbReference>
<organism evidence="4 5">
    <name type="scientific">Aplysia californica</name>
    <name type="common">California sea hare</name>
    <dbReference type="NCBI Taxonomy" id="6500"/>
    <lineage>
        <taxon>Eukaryota</taxon>
        <taxon>Metazoa</taxon>
        <taxon>Spiralia</taxon>
        <taxon>Lophotrochozoa</taxon>
        <taxon>Mollusca</taxon>
        <taxon>Gastropoda</taxon>
        <taxon>Heterobranchia</taxon>
        <taxon>Euthyneura</taxon>
        <taxon>Tectipleura</taxon>
        <taxon>Aplysiida</taxon>
        <taxon>Aplysioidea</taxon>
        <taxon>Aplysiidae</taxon>
        <taxon>Aplysia</taxon>
    </lineage>
</organism>
<dbReference type="Proteomes" id="UP000694888">
    <property type="component" value="Unplaced"/>
</dbReference>
<dbReference type="Gene3D" id="3.40.50.300">
    <property type="entry name" value="P-loop containing nucleotide triphosphate hydrolases"/>
    <property type="match status" value="1"/>
</dbReference>
<evidence type="ECO:0000313" key="5">
    <source>
        <dbReference type="RefSeq" id="XP_005105481.1"/>
    </source>
</evidence>
<dbReference type="SUPFAM" id="SSF52540">
    <property type="entry name" value="P-loop containing nucleoside triphosphate hydrolases"/>
    <property type="match status" value="1"/>
</dbReference>
<feature type="domain" description="Dynamin-type G" evidence="3">
    <location>
        <begin position="79"/>
        <end position="320"/>
    </location>
</feature>
<dbReference type="InterPro" id="IPR027417">
    <property type="entry name" value="P-loop_NTPase"/>
</dbReference>
<dbReference type="CDD" id="cd09913">
    <property type="entry name" value="EHD"/>
    <property type="match status" value="1"/>
</dbReference>
<dbReference type="InterPro" id="IPR030381">
    <property type="entry name" value="G_DYNAMIN_dom"/>
</dbReference>
<comment type="subcellular location">
    <subcellularLocation>
        <location evidence="1">Endomembrane system</location>
        <topology evidence="1">Peripheral membrane protein</topology>
    </subcellularLocation>
</comment>
<accession>A0ABM0JZX8</accession>